<name>A0AAD4Z744_PRUDU</name>
<evidence type="ECO:0000256" key="1">
    <source>
        <dbReference type="SAM" id="MobiDB-lite"/>
    </source>
</evidence>
<feature type="region of interest" description="Disordered" evidence="1">
    <location>
        <begin position="164"/>
        <end position="183"/>
    </location>
</feature>
<proteinExistence type="predicted"/>
<evidence type="ECO:0000313" key="2">
    <source>
        <dbReference type="EMBL" id="KAI5334959.1"/>
    </source>
</evidence>
<sequence>MDEFRQHLDTVLEVGIGINTYVPPEERTEMTPKSPQSKPNPVAVDYVTTLCITKLSSFSIEINASPYNLSCDMVDLKAQRNEFVDPKWARIGALTKEIRLKYYEGQNAPSPPPTTTHARIGPDRTAVAPPSFPDQPRPWNRRIPSEKARNRAGFNKNFADCVRRRPATNSDDPGMDFEPLELF</sequence>
<comment type="caution">
    <text evidence="2">The sequence shown here is derived from an EMBL/GenBank/DDBJ whole genome shotgun (WGS) entry which is preliminary data.</text>
</comment>
<organism evidence="2 3">
    <name type="scientific">Prunus dulcis</name>
    <name type="common">Almond</name>
    <name type="synonym">Amygdalus dulcis</name>
    <dbReference type="NCBI Taxonomy" id="3755"/>
    <lineage>
        <taxon>Eukaryota</taxon>
        <taxon>Viridiplantae</taxon>
        <taxon>Streptophyta</taxon>
        <taxon>Embryophyta</taxon>
        <taxon>Tracheophyta</taxon>
        <taxon>Spermatophyta</taxon>
        <taxon>Magnoliopsida</taxon>
        <taxon>eudicotyledons</taxon>
        <taxon>Gunneridae</taxon>
        <taxon>Pentapetalae</taxon>
        <taxon>rosids</taxon>
        <taxon>fabids</taxon>
        <taxon>Rosales</taxon>
        <taxon>Rosaceae</taxon>
        <taxon>Amygdaloideae</taxon>
        <taxon>Amygdaleae</taxon>
        <taxon>Prunus</taxon>
    </lineage>
</organism>
<reference evidence="2 3" key="1">
    <citation type="journal article" date="2022" name="G3 (Bethesda)">
        <title>Whole-genome sequence and methylome profiling of the almond [Prunus dulcis (Mill.) D.A. Webb] cultivar 'Nonpareil'.</title>
        <authorList>
            <person name="D'Amico-Willman K.M."/>
            <person name="Ouma W.Z."/>
            <person name="Meulia T."/>
            <person name="Sideli G.M."/>
            <person name="Gradziel T.M."/>
            <person name="Fresnedo-Ramirez J."/>
        </authorList>
    </citation>
    <scope>NUCLEOTIDE SEQUENCE [LARGE SCALE GENOMIC DNA]</scope>
    <source>
        <strain evidence="2">Clone GOH B32 T37-40</strain>
    </source>
</reference>
<gene>
    <name evidence="2" type="ORF">L3X38_025092</name>
</gene>
<feature type="region of interest" description="Disordered" evidence="1">
    <location>
        <begin position="104"/>
        <end position="150"/>
    </location>
</feature>
<dbReference type="Proteomes" id="UP001054821">
    <property type="component" value="Chromosome 4"/>
</dbReference>
<protein>
    <submittedName>
        <fullName evidence="2">Uncharacterized protein</fullName>
    </submittedName>
</protein>
<feature type="compositionally biased region" description="Acidic residues" evidence="1">
    <location>
        <begin position="173"/>
        <end position="183"/>
    </location>
</feature>
<dbReference type="EMBL" id="JAJFAZ020000004">
    <property type="protein sequence ID" value="KAI5334959.1"/>
    <property type="molecule type" value="Genomic_DNA"/>
</dbReference>
<keyword evidence="3" id="KW-1185">Reference proteome</keyword>
<dbReference type="AlphaFoldDB" id="A0AAD4Z744"/>
<accession>A0AAD4Z744</accession>
<evidence type="ECO:0000313" key="3">
    <source>
        <dbReference type="Proteomes" id="UP001054821"/>
    </source>
</evidence>